<gene>
    <name evidence="2" type="ORF">SDC9_156439</name>
</gene>
<accession>A0A645F4E9</accession>
<evidence type="ECO:0000256" key="1">
    <source>
        <dbReference type="SAM" id="MobiDB-lite"/>
    </source>
</evidence>
<name>A0A645F4E9_9ZZZZ</name>
<dbReference type="EMBL" id="VSSQ01055239">
    <property type="protein sequence ID" value="MPN09151.1"/>
    <property type="molecule type" value="Genomic_DNA"/>
</dbReference>
<proteinExistence type="predicted"/>
<feature type="region of interest" description="Disordered" evidence="1">
    <location>
        <begin position="1"/>
        <end position="20"/>
    </location>
</feature>
<comment type="caution">
    <text evidence="2">The sequence shown here is derived from an EMBL/GenBank/DDBJ whole genome shotgun (WGS) entry which is preliminary data.</text>
</comment>
<dbReference type="AlphaFoldDB" id="A0A645F4E9"/>
<reference evidence="2" key="1">
    <citation type="submission" date="2019-08" db="EMBL/GenBank/DDBJ databases">
        <authorList>
            <person name="Kucharzyk K."/>
            <person name="Murdoch R.W."/>
            <person name="Higgins S."/>
            <person name="Loffler F."/>
        </authorList>
    </citation>
    <scope>NUCLEOTIDE SEQUENCE</scope>
</reference>
<sequence>MRMSANKQLRRTHQNTSPNGSVIISRITSYVLHHHIGSINGKTVYERKLLPNVLAINIAIHRTERTKSSQFSGYLQRTYITGMPYFITMLKISQVLIIPIGMCIRQQSNSCHNSFVYICKDIIFEAN</sequence>
<evidence type="ECO:0000313" key="2">
    <source>
        <dbReference type="EMBL" id="MPN09151.1"/>
    </source>
</evidence>
<protein>
    <submittedName>
        <fullName evidence="2">Uncharacterized protein</fullName>
    </submittedName>
</protein>
<organism evidence="2">
    <name type="scientific">bioreactor metagenome</name>
    <dbReference type="NCBI Taxonomy" id="1076179"/>
    <lineage>
        <taxon>unclassified sequences</taxon>
        <taxon>metagenomes</taxon>
        <taxon>ecological metagenomes</taxon>
    </lineage>
</organism>